<dbReference type="Proteomes" id="UP000636709">
    <property type="component" value="Unassembled WGS sequence"/>
</dbReference>
<keyword evidence="3" id="KW-1185">Reference proteome</keyword>
<gene>
    <name evidence="2" type="ORF">HU200_028889</name>
</gene>
<comment type="caution">
    <text evidence="2">The sequence shown here is derived from an EMBL/GenBank/DDBJ whole genome shotgun (WGS) entry which is preliminary data.</text>
</comment>
<evidence type="ECO:0000256" key="1">
    <source>
        <dbReference type="SAM" id="MobiDB-lite"/>
    </source>
</evidence>
<dbReference type="EMBL" id="JACEFO010001746">
    <property type="protein sequence ID" value="KAF8712056.1"/>
    <property type="molecule type" value="Genomic_DNA"/>
</dbReference>
<protein>
    <submittedName>
        <fullName evidence="2">Uncharacterized protein</fullName>
    </submittedName>
</protein>
<proteinExistence type="predicted"/>
<accession>A0A835ETH6</accession>
<name>A0A835ETH6_9POAL</name>
<feature type="region of interest" description="Disordered" evidence="1">
    <location>
        <begin position="49"/>
        <end position="104"/>
    </location>
</feature>
<dbReference type="AlphaFoldDB" id="A0A835ETH6"/>
<reference evidence="2" key="1">
    <citation type="submission" date="2020-07" db="EMBL/GenBank/DDBJ databases">
        <title>Genome sequence and genetic diversity analysis of an under-domesticated orphan crop, white fonio (Digitaria exilis).</title>
        <authorList>
            <person name="Bennetzen J.L."/>
            <person name="Chen S."/>
            <person name="Ma X."/>
            <person name="Wang X."/>
            <person name="Yssel A.E.J."/>
            <person name="Chaluvadi S.R."/>
            <person name="Johnson M."/>
            <person name="Gangashetty P."/>
            <person name="Hamidou F."/>
            <person name="Sanogo M.D."/>
            <person name="Zwaenepoel A."/>
            <person name="Wallace J."/>
            <person name="Van De Peer Y."/>
            <person name="Van Deynze A."/>
        </authorList>
    </citation>
    <scope>NUCLEOTIDE SEQUENCE</scope>
    <source>
        <tissue evidence="2">Leaves</tissue>
    </source>
</reference>
<sequence length="234" mass="27092">MQLQEDHHVQGNRMLKMIVLKKDWSRVQNKKKVVKQVYVVKKDGYKDESSYLNSVSEEPINVPGTSASDGKGEEKVAIDPPSAKSEQKKVKKPKGKNEVLLSKTETKLGRSLHLSNCQRKNLQKLSAQELRKKGMAWVLKRRICTQDKDDVQAKGATPLKEKSRSERQSSNTRFAPNHRNCWSLHHPFDFQMSYMPMSWNSSYGMHGYPSCCYFDPWLPYWTIYHGGFIEFSYT</sequence>
<organism evidence="2 3">
    <name type="scientific">Digitaria exilis</name>
    <dbReference type="NCBI Taxonomy" id="1010633"/>
    <lineage>
        <taxon>Eukaryota</taxon>
        <taxon>Viridiplantae</taxon>
        <taxon>Streptophyta</taxon>
        <taxon>Embryophyta</taxon>
        <taxon>Tracheophyta</taxon>
        <taxon>Spermatophyta</taxon>
        <taxon>Magnoliopsida</taxon>
        <taxon>Liliopsida</taxon>
        <taxon>Poales</taxon>
        <taxon>Poaceae</taxon>
        <taxon>PACMAD clade</taxon>
        <taxon>Panicoideae</taxon>
        <taxon>Panicodae</taxon>
        <taxon>Paniceae</taxon>
        <taxon>Anthephorinae</taxon>
        <taxon>Digitaria</taxon>
    </lineage>
</organism>
<evidence type="ECO:0000313" key="3">
    <source>
        <dbReference type="Proteomes" id="UP000636709"/>
    </source>
</evidence>
<evidence type="ECO:0000313" key="2">
    <source>
        <dbReference type="EMBL" id="KAF8712056.1"/>
    </source>
</evidence>
<dbReference type="OrthoDB" id="695865at2759"/>
<feature type="region of interest" description="Disordered" evidence="1">
    <location>
        <begin position="149"/>
        <end position="174"/>
    </location>
</feature>